<dbReference type="AlphaFoldDB" id="A0A1M7YH33"/>
<dbReference type="PANTHER" id="PTHR30604">
    <property type="entry name" value="PROTEIN TRANSPORT PROTEIN HOFQ"/>
    <property type="match status" value="1"/>
</dbReference>
<dbReference type="InterPro" id="IPR021731">
    <property type="entry name" value="AMIN_dom"/>
</dbReference>
<dbReference type="Proteomes" id="UP000184603">
    <property type="component" value="Unassembled WGS sequence"/>
</dbReference>
<dbReference type="Pfam" id="PF07660">
    <property type="entry name" value="STN"/>
    <property type="match status" value="1"/>
</dbReference>
<dbReference type="InterPro" id="IPR011662">
    <property type="entry name" value="Secretin/TonB_short_N"/>
</dbReference>
<reference evidence="6 7" key="1">
    <citation type="submission" date="2016-12" db="EMBL/GenBank/DDBJ databases">
        <authorList>
            <person name="Song W.-J."/>
            <person name="Kurnit D.M."/>
        </authorList>
    </citation>
    <scope>NUCLEOTIDE SEQUENCE [LARGE SCALE GENOMIC DNA]</scope>
    <source>
        <strain evidence="6 7">DSM 18488</strain>
    </source>
</reference>
<dbReference type="Gene3D" id="3.30.1370.130">
    <property type="match status" value="1"/>
</dbReference>
<dbReference type="PANTHER" id="PTHR30604:SF1">
    <property type="entry name" value="DNA UTILIZATION PROTEIN HOFQ"/>
    <property type="match status" value="1"/>
</dbReference>
<evidence type="ECO:0000259" key="5">
    <source>
        <dbReference type="SMART" id="SM00965"/>
    </source>
</evidence>
<sequence>MYERSAISHLAVLSVLLVLLAFNGTRAFAQQSESNTGGPEYRISDMKAGFESDTLSITLVGDSIPAYTVSERFAPFRVIVDIAGAKLAGSLSRPSELVPANPVGNMTVYNLPDQQQPITRFELTIADTHDYKITRNGNNIGIIVAPASDIAKLSQPASSTPAITDFKIDTRPDETNIILIGTDQFTEYHVGTLKGDANRPPQLFIDIPNVSISELVREVKIGTAVQAVKAVQYNNGARILLDASSSELFTYDVQATQQGINVRIGENIGDLPANVQTVAAAKSDTITDSTLDELIESSSSLLSKNQKQPTDTTSDSISEMQDSFAFSGYKNQRISVDFYKIDIHNVFRLFRQITDLNIIVDSGVQGTVTLALSDVPWDFALDIILNLQDLEKVERYNTIVIYPKKKEFVWPERAMDNLSFEADIEVAEQESLIIEQSSNVPEEVMQAKDLLRQATILEKNKKLEEAAALYEQAIALWPTNASICNRLAALYLVNLENNAKAIYFAQKGLKADPKNHSAALYAAIGSANMQKNRDATEFFTQAISGNPPMKEALFSFAAFSENTNQYATALKLLDKYHQYHGETVDTMLAKARIYDKMGDTDKAAKQYQAIMASGFQLSGDLRDYISGRVAGDR</sequence>
<dbReference type="EMBL" id="FRFE01000030">
    <property type="protein sequence ID" value="SHO51967.1"/>
    <property type="molecule type" value="Genomic_DNA"/>
</dbReference>
<feature type="repeat" description="TPR" evidence="4">
    <location>
        <begin position="447"/>
        <end position="480"/>
    </location>
</feature>
<dbReference type="SUPFAM" id="SSF48452">
    <property type="entry name" value="TPR-like"/>
    <property type="match status" value="1"/>
</dbReference>
<dbReference type="InterPro" id="IPR019734">
    <property type="entry name" value="TPR_rpt"/>
</dbReference>
<evidence type="ECO:0000256" key="1">
    <source>
        <dbReference type="ARBA" id="ARBA00022448"/>
    </source>
</evidence>
<evidence type="ECO:0000256" key="3">
    <source>
        <dbReference type="ARBA" id="ARBA00023237"/>
    </source>
</evidence>
<keyword evidence="4" id="KW-0802">TPR repeat</keyword>
<dbReference type="Gene3D" id="2.60.40.3500">
    <property type="match status" value="1"/>
</dbReference>
<protein>
    <submittedName>
        <fullName evidence="6">Type IV pilus assembly protein PilQ</fullName>
    </submittedName>
</protein>
<evidence type="ECO:0000313" key="7">
    <source>
        <dbReference type="Proteomes" id="UP000184603"/>
    </source>
</evidence>
<dbReference type="PROSITE" id="PS50005">
    <property type="entry name" value="TPR"/>
    <property type="match status" value="1"/>
</dbReference>
<evidence type="ECO:0000313" key="6">
    <source>
        <dbReference type="EMBL" id="SHO51967.1"/>
    </source>
</evidence>
<organism evidence="6 7">
    <name type="scientific">Desulfopila aestuarii DSM 18488</name>
    <dbReference type="NCBI Taxonomy" id="1121416"/>
    <lineage>
        <taxon>Bacteria</taxon>
        <taxon>Pseudomonadati</taxon>
        <taxon>Thermodesulfobacteriota</taxon>
        <taxon>Desulfobulbia</taxon>
        <taxon>Desulfobulbales</taxon>
        <taxon>Desulfocapsaceae</taxon>
        <taxon>Desulfopila</taxon>
    </lineage>
</organism>
<keyword evidence="1" id="KW-0813">Transport</keyword>
<keyword evidence="2" id="KW-0472">Membrane</keyword>
<gene>
    <name evidence="6" type="ORF">SAMN02745220_04310</name>
</gene>
<dbReference type="SMART" id="SM00028">
    <property type="entry name" value="TPR"/>
    <property type="match status" value="3"/>
</dbReference>
<dbReference type="RefSeq" id="WP_073615721.1">
    <property type="nucleotide sequence ID" value="NZ_FRFE01000030.1"/>
</dbReference>
<keyword evidence="3" id="KW-0998">Cell outer membrane</keyword>
<dbReference type="STRING" id="1121416.SAMN02745220_04310"/>
<dbReference type="OrthoDB" id="9775455at2"/>
<dbReference type="SMART" id="SM00965">
    <property type="entry name" value="STN"/>
    <property type="match status" value="1"/>
</dbReference>
<dbReference type="InterPro" id="IPR011990">
    <property type="entry name" value="TPR-like_helical_dom_sf"/>
</dbReference>
<feature type="domain" description="Secretin/TonB short N-terminal" evidence="5">
    <location>
        <begin position="356"/>
        <end position="404"/>
    </location>
</feature>
<evidence type="ECO:0000256" key="2">
    <source>
        <dbReference type="ARBA" id="ARBA00023136"/>
    </source>
</evidence>
<dbReference type="InterPro" id="IPR051808">
    <property type="entry name" value="Type_IV_pilus_biogenesis"/>
</dbReference>
<dbReference type="Gene3D" id="1.25.40.10">
    <property type="entry name" value="Tetratricopeptide repeat domain"/>
    <property type="match status" value="2"/>
</dbReference>
<dbReference type="Pfam" id="PF13181">
    <property type="entry name" value="TPR_8"/>
    <property type="match status" value="1"/>
</dbReference>
<dbReference type="GO" id="GO:0019867">
    <property type="term" value="C:outer membrane"/>
    <property type="evidence" value="ECO:0007669"/>
    <property type="project" value="InterPro"/>
</dbReference>
<accession>A0A1M7YH33</accession>
<proteinExistence type="predicted"/>
<dbReference type="Pfam" id="PF11741">
    <property type="entry name" value="AMIN"/>
    <property type="match status" value="1"/>
</dbReference>
<name>A0A1M7YH33_9BACT</name>
<evidence type="ECO:0000256" key="4">
    <source>
        <dbReference type="PROSITE-ProRule" id="PRU00339"/>
    </source>
</evidence>
<keyword evidence="7" id="KW-1185">Reference proteome</keyword>